<evidence type="ECO:0000256" key="3">
    <source>
        <dbReference type="ARBA" id="ARBA00022723"/>
    </source>
</evidence>
<keyword evidence="2" id="KW-0349">Heme</keyword>
<keyword evidence="3" id="KW-0479">Metal-binding</keyword>
<evidence type="ECO:0000313" key="7">
    <source>
        <dbReference type="Proteomes" id="UP000309676"/>
    </source>
</evidence>
<dbReference type="InterPro" id="IPR009050">
    <property type="entry name" value="Globin-like_sf"/>
</dbReference>
<keyword evidence="4" id="KW-0408">Iron</keyword>
<evidence type="ECO:0000256" key="5">
    <source>
        <dbReference type="ARBA" id="ARBA00034496"/>
    </source>
</evidence>
<evidence type="ECO:0000313" key="6">
    <source>
        <dbReference type="EMBL" id="TLS52344.1"/>
    </source>
</evidence>
<dbReference type="InterPro" id="IPR012292">
    <property type="entry name" value="Globin/Proto"/>
</dbReference>
<dbReference type="OrthoDB" id="9790913at2"/>
<proteinExistence type="inferred from homology"/>
<evidence type="ECO:0000256" key="4">
    <source>
        <dbReference type="ARBA" id="ARBA00023004"/>
    </source>
</evidence>
<reference evidence="6 7" key="1">
    <citation type="submission" date="2019-05" db="EMBL/GenBank/DDBJ databases">
        <authorList>
            <person name="Narsing Rao M.P."/>
            <person name="Li W.J."/>
        </authorList>
    </citation>
    <scope>NUCLEOTIDE SEQUENCE [LARGE SCALE GENOMIC DNA]</scope>
    <source>
        <strain evidence="6 7">SYSU_K30003</strain>
    </source>
</reference>
<comment type="similarity">
    <text evidence="5">Belongs to the truncated hemoglobin family. Group II subfamily.</text>
</comment>
<comment type="caution">
    <text evidence="6">The sequence shown here is derived from an EMBL/GenBank/DDBJ whole genome shotgun (WGS) entry which is preliminary data.</text>
</comment>
<dbReference type="PANTHER" id="PTHR47366:SF1">
    <property type="entry name" value="TWO-ON-TWO HEMOGLOBIN-3"/>
    <property type="match status" value="1"/>
</dbReference>
<sequence length="137" mass="15752">MFENNPYAAIGGAETVRKLVTAFYPKVYADPDLSPLFPDGVDEIMRKQELFLTQFLGGPTLYSDRYGPPMMRQRHLAFEVTPRRAAAWLRCMKEAMDDIGLEGPAREWFYERLTQVAGYMVNRPDDGTRIESEAPRR</sequence>
<dbReference type="PANTHER" id="PTHR47366">
    <property type="entry name" value="TWO-ON-TWO HEMOGLOBIN-3"/>
    <property type="match status" value="1"/>
</dbReference>
<dbReference type="AlphaFoldDB" id="A0A5R9GGB9"/>
<organism evidence="6 7">
    <name type="scientific">Paenibacillus antri</name>
    <dbReference type="NCBI Taxonomy" id="2582848"/>
    <lineage>
        <taxon>Bacteria</taxon>
        <taxon>Bacillati</taxon>
        <taxon>Bacillota</taxon>
        <taxon>Bacilli</taxon>
        <taxon>Bacillales</taxon>
        <taxon>Paenibacillaceae</taxon>
        <taxon>Paenibacillus</taxon>
    </lineage>
</organism>
<dbReference type="Proteomes" id="UP000309676">
    <property type="component" value="Unassembled WGS sequence"/>
</dbReference>
<dbReference type="EMBL" id="VCIW01000005">
    <property type="protein sequence ID" value="TLS52344.1"/>
    <property type="molecule type" value="Genomic_DNA"/>
</dbReference>
<dbReference type="InterPro" id="IPR001486">
    <property type="entry name" value="Hemoglobin_trunc"/>
</dbReference>
<dbReference type="Gene3D" id="1.10.490.10">
    <property type="entry name" value="Globins"/>
    <property type="match status" value="1"/>
</dbReference>
<dbReference type="GO" id="GO:0005344">
    <property type="term" value="F:oxygen carrier activity"/>
    <property type="evidence" value="ECO:0007669"/>
    <property type="project" value="InterPro"/>
</dbReference>
<dbReference type="SUPFAM" id="SSF46458">
    <property type="entry name" value="Globin-like"/>
    <property type="match status" value="1"/>
</dbReference>
<evidence type="ECO:0000256" key="2">
    <source>
        <dbReference type="ARBA" id="ARBA00022617"/>
    </source>
</evidence>
<dbReference type="InterPro" id="IPR044203">
    <property type="entry name" value="GlbO/GLB3-like"/>
</dbReference>
<protein>
    <submittedName>
        <fullName evidence="6">Globin</fullName>
    </submittedName>
</protein>
<keyword evidence="1" id="KW-0813">Transport</keyword>
<dbReference type="GO" id="GO:0019825">
    <property type="term" value="F:oxygen binding"/>
    <property type="evidence" value="ECO:0007669"/>
    <property type="project" value="InterPro"/>
</dbReference>
<dbReference type="RefSeq" id="WP_138194000.1">
    <property type="nucleotide sequence ID" value="NZ_VCIW01000005.1"/>
</dbReference>
<keyword evidence="7" id="KW-1185">Reference proteome</keyword>
<name>A0A5R9GGB9_9BACL</name>
<accession>A0A5R9GGB9</accession>
<dbReference type="Pfam" id="PF01152">
    <property type="entry name" value="Bac_globin"/>
    <property type="match status" value="1"/>
</dbReference>
<dbReference type="GO" id="GO:0020037">
    <property type="term" value="F:heme binding"/>
    <property type="evidence" value="ECO:0007669"/>
    <property type="project" value="InterPro"/>
</dbReference>
<dbReference type="GO" id="GO:0046872">
    <property type="term" value="F:metal ion binding"/>
    <property type="evidence" value="ECO:0007669"/>
    <property type="project" value="UniProtKB-KW"/>
</dbReference>
<gene>
    <name evidence="6" type="ORF">FE782_10240</name>
</gene>
<evidence type="ECO:0000256" key="1">
    <source>
        <dbReference type="ARBA" id="ARBA00022448"/>
    </source>
</evidence>